<gene>
    <name evidence="1" type="ORF">LOC62_04G005270</name>
</gene>
<evidence type="ECO:0000313" key="2">
    <source>
        <dbReference type="Proteomes" id="UP000827549"/>
    </source>
</evidence>
<accession>A0AAF1BM76</accession>
<dbReference type="AlphaFoldDB" id="A0AAF1BM76"/>
<dbReference type="GeneID" id="87808499"/>
<dbReference type="RefSeq" id="XP_062627781.1">
    <property type="nucleotide sequence ID" value="XM_062771797.1"/>
</dbReference>
<dbReference type="EMBL" id="CP086717">
    <property type="protein sequence ID" value="WOO81749.1"/>
    <property type="molecule type" value="Genomic_DNA"/>
</dbReference>
<keyword evidence="2" id="KW-1185">Reference proteome</keyword>
<proteinExistence type="predicted"/>
<protein>
    <submittedName>
        <fullName evidence="1">Uncharacterized protein</fullName>
    </submittedName>
</protein>
<dbReference type="Proteomes" id="UP000827549">
    <property type="component" value="Chromosome 4"/>
</dbReference>
<reference evidence="1" key="1">
    <citation type="submission" date="2023-10" db="EMBL/GenBank/DDBJ databases">
        <authorList>
            <person name="Noh H."/>
        </authorList>
    </citation>
    <scope>NUCLEOTIDE SEQUENCE</scope>
    <source>
        <strain evidence="1">DUCC4014</strain>
    </source>
</reference>
<evidence type="ECO:0000313" key="1">
    <source>
        <dbReference type="EMBL" id="WOO81749.1"/>
    </source>
</evidence>
<name>A0AAF1BM76_9TREE</name>
<organism evidence="1 2">
    <name type="scientific">Vanrija pseudolonga</name>
    <dbReference type="NCBI Taxonomy" id="143232"/>
    <lineage>
        <taxon>Eukaryota</taxon>
        <taxon>Fungi</taxon>
        <taxon>Dikarya</taxon>
        <taxon>Basidiomycota</taxon>
        <taxon>Agaricomycotina</taxon>
        <taxon>Tremellomycetes</taxon>
        <taxon>Trichosporonales</taxon>
        <taxon>Trichosporonaceae</taxon>
        <taxon>Vanrija</taxon>
    </lineage>
</organism>
<sequence>MPIDITAYPHLIDCIIGNICSVKALLAWRSTSRQCRDLADARLFHHAVVRRTVLAPPKRSITSLAKRLVSRQQRKSDSPVGFLGRGVIDTSEGNAGGYDPTDERYVFGQVAIEFTTPARSGIKADVPLPHLPWKVGILDIEGAGRVVDTVFASVSAPRTEFIKSNWYQLKDTKARPIDHPLPTAPRSTPLILRRFGIAPIELWTGDVGTTVDFFTVGQWHQAVNVPATTSYVRHIEWRAAPPRDLPYETLKYKVDSATLVLAPHSKCPPSDLLVKELSNFVGDFIASASTVTFVGIENWLPGADYEQLKEEVMARIWERDGVVAYRGYTDGRVSSTPEELADKVRMVSVEEWWAELGELKEVVGVWSKEHRRV</sequence>